<dbReference type="Pfam" id="PF02133">
    <property type="entry name" value="Transp_cyt_pur"/>
    <property type="match status" value="1"/>
</dbReference>
<organism evidence="7">
    <name type="scientific">mine drainage metagenome</name>
    <dbReference type="NCBI Taxonomy" id="410659"/>
    <lineage>
        <taxon>unclassified sequences</taxon>
        <taxon>metagenomes</taxon>
        <taxon>ecological metagenomes</taxon>
    </lineage>
</organism>
<evidence type="ECO:0000256" key="1">
    <source>
        <dbReference type="ARBA" id="ARBA00004141"/>
    </source>
</evidence>
<reference evidence="7" key="2">
    <citation type="journal article" date="2014" name="ISME J.">
        <title>Microbial stratification in low pH oxic and suboxic macroscopic growths along an acid mine drainage.</title>
        <authorList>
            <person name="Mendez-Garcia C."/>
            <person name="Mesa V."/>
            <person name="Sprenger R.R."/>
            <person name="Richter M."/>
            <person name="Diez M.S."/>
            <person name="Solano J."/>
            <person name="Bargiela R."/>
            <person name="Golyshina O.V."/>
            <person name="Manteca A."/>
            <person name="Ramos J.L."/>
            <person name="Gallego J.R."/>
            <person name="Llorente I."/>
            <person name="Martins Dos Santos V.A."/>
            <person name="Jensen O.N."/>
            <person name="Pelaez A.I."/>
            <person name="Sanchez J."/>
            <person name="Ferrer M."/>
        </authorList>
    </citation>
    <scope>NUCLEOTIDE SEQUENCE</scope>
</reference>
<evidence type="ECO:0000256" key="4">
    <source>
        <dbReference type="ARBA" id="ARBA00022989"/>
    </source>
</evidence>
<comment type="subcellular location">
    <subcellularLocation>
        <location evidence="1">Membrane</location>
        <topology evidence="1">Multi-pass membrane protein</topology>
    </subcellularLocation>
</comment>
<keyword evidence="5 6" id="KW-0472">Membrane</keyword>
<feature type="transmembrane region" description="Helical" evidence="6">
    <location>
        <begin position="34"/>
        <end position="57"/>
    </location>
</feature>
<evidence type="ECO:0000256" key="5">
    <source>
        <dbReference type="ARBA" id="ARBA00023136"/>
    </source>
</evidence>
<dbReference type="PANTHER" id="PTHR30618">
    <property type="entry name" value="NCS1 FAMILY PURINE/PYRIMIDINE TRANSPORTER"/>
    <property type="match status" value="1"/>
</dbReference>
<evidence type="ECO:0000256" key="2">
    <source>
        <dbReference type="ARBA" id="ARBA00008974"/>
    </source>
</evidence>
<name>T1AI54_9ZZZZ</name>
<dbReference type="GO" id="GO:0015205">
    <property type="term" value="F:nucleobase transmembrane transporter activity"/>
    <property type="evidence" value="ECO:0007669"/>
    <property type="project" value="TreeGrafter"/>
</dbReference>
<dbReference type="PANTHER" id="PTHR30618:SF0">
    <property type="entry name" value="PURINE-URACIL PERMEASE NCS1"/>
    <property type="match status" value="1"/>
</dbReference>
<dbReference type="Gene3D" id="1.10.4160.10">
    <property type="entry name" value="Hydantoin permease"/>
    <property type="match status" value="1"/>
</dbReference>
<sequence length="160" mass="17232">MACGWFGIQSWIGGGAVQLLLTAIWSGWGKVGMLWGFPATLWISFLIFWGIQMLLILRGMNAIRLFENWAAPIVLVGALALLAWALHAAGGLGPIMRTPGKSLPFAVYAAGVVAMIGYWSTLSLNMPDFTRFSRSQRAQIVGQSTALPITMTVFAGIGVM</sequence>
<dbReference type="InterPro" id="IPR045225">
    <property type="entry name" value="Uracil/uridine/allantoin_perm"/>
</dbReference>
<reference evidence="7" key="1">
    <citation type="submission" date="2013-08" db="EMBL/GenBank/DDBJ databases">
        <authorList>
            <person name="Mendez C."/>
            <person name="Richter M."/>
            <person name="Ferrer M."/>
            <person name="Sanchez J."/>
        </authorList>
    </citation>
    <scope>NUCLEOTIDE SEQUENCE</scope>
</reference>
<feature type="transmembrane region" description="Helical" evidence="6">
    <location>
        <begin position="102"/>
        <end position="119"/>
    </location>
</feature>
<dbReference type="AlphaFoldDB" id="T1AI54"/>
<accession>T1AI54</accession>
<dbReference type="EMBL" id="AUZY01009562">
    <property type="protein sequence ID" value="EQD41660.1"/>
    <property type="molecule type" value="Genomic_DNA"/>
</dbReference>
<comment type="caution">
    <text evidence="7">The sequence shown here is derived from an EMBL/GenBank/DDBJ whole genome shotgun (WGS) entry which is preliminary data.</text>
</comment>
<keyword evidence="4 6" id="KW-1133">Transmembrane helix</keyword>
<keyword evidence="3 6" id="KW-0812">Transmembrane</keyword>
<feature type="transmembrane region" description="Helical" evidence="6">
    <location>
        <begin position="7"/>
        <end position="28"/>
    </location>
</feature>
<evidence type="ECO:0000256" key="3">
    <source>
        <dbReference type="ARBA" id="ARBA00022692"/>
    </source>
</evidence>
<feature type="transmembrane region" description="Helical" evidence="6">
    <location>
        <begin position="69"/>
        <end position="90"/>
    </location>
</feature>
<dbReference type="InterPro" id="IPR001248">
    <property type="entry name" value="Pur-cyt_permease"/>
</dbReference>
<comment type="similarity">
    <text evidence="2">Belongs to the purine-cytosine permease (2.A.39) family.</text>
</comment>
<gene>
    <name evidence="7" type="ORF">B1B_14434</name>
</gene>
<feature type="transmembrane region" description="Helical" evidence="6">
    <location>
        <begin position="140"/>
        <end position="159"/>
    </location>
</feature>
<proteinExistence type="inferred from homology"/>
<protein>
    <submittedName>
        <fullName evidence="7">NCS1 nucleoside family transporter</fullName>
    </submittedName>
</protein>
<dbReference type="GO" id="GO:0005886">
    <property type="term" value="C:plasma membrane"/>
    <property type="evidence" value="ECO:0007669"/>
    <property type="project" value="TreeGrafter"/>
</dbReference>
<evidence type="ECO:0000313" key="7">
    <source>
        <dbReference type="EMBL" id="EQD41660.1"/>
    </source>
</evidence>
<feature type="non-terminal residue" evidence="7">
    <location>
        <position position="160"/>
    </location>
</feature>
<evidence type="ECO:0000256" key="6">
    <source>
        <dbReference type="SAM" id="Phobius"/>
    </source>
</evidence>